<dbReference type="PANTHER" id="PTHR21281">
    <property type="entry name" value="CYTOCHROME B5 DOMAIN-CONTAINING PROTEIN 1"/>
    <property type="match status" value="1"/>
</dbReference>
<dbReference type="SMART" id="SM01117">
    <property type="entry name" value="Cyt-b5"/>
    <property type="match status" value="1"/>
</dbReference>
<protein>
    <recommendedName>
        <fullName evidence="8">Cytochrome b5 domain-containing protein 1</fullName>
    </recommendedName>
</protein>
<keyword evidence="11" id="KW-0282">Flagellum</keyword>
<dbReference type="Pfam" id="PF00173">
    <property type="entry name" value="Cyt-b5"/>
    <property type="match status" value="1"/>
</dbReference>
<reference evidence="11 12" key="1">
    <citation type="submission" date="2014-02" db="EMBL/GenBank/DDBJ databases">
        <authorList>
            <person name="Sibley D."/>
            <person name="Venepally P."/>
            <person name="Karamycheva S."/>
            <person name="Hadjithomas M."/>
            <person name="Khan A."/>
            <person name="Brunk B."/>
            <person name="Roos D."/>
            <person name="Caler E."/>
            <person name="Lorenzi H."/>
        </authorList>
    </citation>
    <scope>NUCLEOTIDE SEQUENCE [LARGE SCALE GENOMIC DNA]</scope>
    <source>
        <strain evidence="11 12">GAB2-2007-GAL-DOM2</strain>
    </source>
</reference>
<evidence type="ECO:0000256" key="9">
    <source>
        <dbReference type="ARBA" id="ARBA00046139"/>
    </source>
</evidence>
<keyword evidence="7" id="KW-0966">Cell projection</keyword>
<dbReference type="InterPro" id="IPR036400">
    <property type="entry name" value="Cyt_B5-like_heme/steroid_sf"/>
</dbReference>
<dbReference type="PROSITE" id="PS50255">
    <property type="entry name" value="CYTOCHROME_B5_2"/>
    <property type="match status" value="1"/>
</dbReference>
<organism evidence="11 12">
    <name type="scientific">Toxoplasma gondii GAB2-2007-GAL-DOM2</name>
    <dbReference type="NCBI Taxonomy" id="1130820"/>
    <lineage>
        <taxon>Eukaryota</taxon>
        <taxon>Sar</taxon>
        <taxon>Alveolata</taxon>
        <taxon>Apicomplexa</taxon>
        <taxon>Conoidasida</taxon>
        <taxon>Coccidia</taxon>
        <taxon>Eucoccidiorida</taxon>
        <taxon>Eimeriorina</taxon>
        <taxon>Sarcocystidae</taxon>
        <taxon>Toxoplasma</taxon>
    </lineage>
</organism>
<dbReference type="AlphaFoldDB" id="A0A086KXG3"/>
<evidence type="ECO:0000256" key="4">
    <source>
        <dbReference type="ARBA" id="ARBA00022723"/>
    </source>
</evidence>
<dbReference type="PANTHER" id="PTHR21281:SF0">
    <property type="entry name" value="CYTOCHROME B5 DOMAIN-CONTAINING PROTEIN 1"/>
    <property type="match status" value="1"/>
</dbReference>
<accession>A0A086KXG3</accession>
<evidence type="ECO:0000256" key="7">
    <source>
        <dbReference type="ARBA" id="ARBA00023273"/>
    </source>
</evidence>
<name>A0A086KXG3_TOXGO</name>
<keyword evidence="5" id="KW-0408">Iron</keyword>
<evidence type="ECO:0000256" key="1">
    <source>
        <dbReference type="ARBA" id="ARBA00004430"/>
    </source>
</evidence>
<dbReference type="Gene3D" id="3.10.120.10">
    <property type="entry name" value="Cytochrome b5-like heme/steroid binding domain"/>
    <property type="match status" value="1"/>
</dbReference>
<dbReference type="EMBL" id="AHZU02000049">
    <property type="protein sequence ID" value="KFG49081.1"/>
    <property type="molecule type" value="Genomic_DNA"/>
</dbReference>
<evidence type="ECO:0000313" key="11">
    <source>
        <dbReference type="EMBL" id="KFG49081.1"/>
    </source>
</evidence>
<dbReference type="SUPFAM" id="SSF55856">
    <property type="entry name" value="Cytochrome b5-like heme/steroid binding domain"/>
    <property type="match status" value="1"/>
</dbReference>
<keyword evidence="6" id="KW-0206">Cytoskeleton</keyword>
<evidence type="ECO:0000259" key="10">
    <source>
        <dbReference type="PROSITE" id="PS50255"/>
    </source>
</evidence>
<keyword evidence="2" id="KW-0963">Cytoplasm</keyword>
<proteinExistence type="predicted"/>
<evidence type="ECO:0000256" key="8">
    <source>
        <dbReference type="ARBA" id="ARBA00040649"/>
    </source>
</evidence>
<evidence type="ECO:0000256" key="2">
    <source>
        <dbReference type="ARBA" id="ARBA00022490"/>
    </source>
</evidence>
<dbReference type="VEuPathDB" id="ToxoDB:TGDOM2_273530"/>
<sequence>MLKTPVTVKNYEDVDPRLVAKQMARCRYYTLSDLARHSSQYDCWVALFGRVLDLTPLLIQHQNELALPLIAAAGTDISDWFDVETKNPIRYIDPETGIEQPYTPQGRFIHIPPPYPSGEWATTIGTPWWLDEKYVIGRLTKKARKIRIMNLLVQHEVVLEVPSEDTINEIQARYLSENDHAGSYTWKRLMKPLNMEQTLEENGVPDEEVRLRELGIDPDEHIPTLHLYFNDDLSVA</sequence>
<keyword evidence="4" id="KW-0479">Metal-binding</keyword>
<evidence type="ECO:0000256" key="6">
    <source>
        <dbReference type="ARBA" id="ARBA00023212"/>
    </source>
</evidence>
<evidence type="ECO:0000256" key="3">
    <source>
        <dbReference type="ARBA" id="ARBA00022617"/>
    </source>
</evidence>
<keyword evidence="3" id="KW-0349">Heme</keyword>
<comment type="function">
    <text evidence="9">Radial spoke stalk protein that binds heme under oxidizing conditions. Required for the coordinated beating of multiple cilia maybe by functioning in a redox signaling pathway.</text>
</comment>
<comment type="caution">
    <text evidence="11">The sequence shown here is derived from an EMBL/GenBank/DDBJ whole genome shotgun (WGS) entry which is preliminary data.</text>
</comment>
<keyword evidence="11" id="KW-0969">Cilium</keyword>
<evidence type="ECO:0000256" key="5">
    <source>
        <dbReference type="ARBA" id="ARBA00023004"/>
    </source>
</evidence>
<gene>
    <name evidence="11" type="ORF">TGDOM2_273530</name>
</gene>
<evidence type="ECO:0000313" key="12">
    <source>
        <dbReference type="Proteomes" id="UP000028837"/>
    </source>
</evidence>
<dbReference type="GO" id="GO:0046872">
    <property type="term" value="F:metal ion binding"/>
    <property type="evidence" value="ECO:0007669"/>
    <property type="project" value="UniProtKB-KW"/>
</dbReference>
<comment type="subcellular location">
    <subcellularLocation>
        <location evidence="1">Cytoplasm</location>
        <location evidence="1">Cytoskeleton</location>
        <location evidence="1">Cilium axoneme</location>
    </subcellularLocation>
</comment>
<dbReference type="InterPro" id="IPR052320">
    <property type="entry name" value="Cytochrome_b5_domain"/>
</dbReference>
<dbReference type="InterPro" id="IPR001199">
    <property type="entry name" value="Cyt_B5-like_heme/steroid-bd"/>
</dbReference>
<dbReference type="GO" id="GO:0005930">
    <property type="term" value="C:axoneme"/>
    <property type="evidence" value="ECO:0007669"/>
    <property type="project" value="UniProtKB-SubCell"/>
</dbReference>
<dbReference type="Proteomes" id="UP000028837">
    <property type="component" value="Unassembled WGS sequence"/>
</dbReference>
<feature type="domain" description="Cytochrome b5 heme-binding" evidence="10">
    <location>
        <begin position="26"/>
        <end position="81"/>
    </location>
</feature>
<dbReference type="OrthoDB" id="260091at2759"/>